<comment type="caution">
    <text evidence="9">The sequence shown here is derived from an EMBL/GenBank/DDBJ whole genome shotgun (WGS) entry which is preliminary data.</text>
</comment>
<feature type="transmembrane region" description="Helical" evidence="7">
    <location>
        <begin position="241"/>
        <end position="258"/>
    </location>
</feature>
<evidence type="ECO:0000256" key="5">
    <source>
        <dbReference type="ARBA" id="ARBA00022989"/>
    </source>
</evidence>
<evidence type="ECO:0000256" key="1">
    <source>
        <dbReference type="ARBA" id="ARBA00004651"/>
    </source>
</evidence>
<keyword evidence="4 7" id="KW-0812">Transmembrane</keyword>
<feature type="transmembrane region" description="Helical" evidence="7">
    <location>
        <begin position="136"/>
        <end position="158"/>
    </location>
</feature>
<dbReference type="EMBL" id="JAUSWP010000001">
    <property type="protein sequence ID" value="MDQ0567400.1"/>
    <property type="molecule type" value="Genomic_DNA"/>
</dbReference>
<reference evidence="9" key="1">
    <citation type="submission" date="2023-07" db="EMBL/GenBank/DDBJ databases">
        <title>Genomic Encyclopedia of Type Strains, Phase IV (KMG-IV): sequencing the most valuable type-strain genomes for metagenomic binning, comparative biology and taxonomic classification.</title>
        <authorList>
            <person name="Goeker M."/>
        </authorList>
    </citation>
    <scope>NUCLEOTIDE SEQUENCE [LARGE SCALE GENOMIC DNA]</scope>
    <source>
        <strain evidence="9">DSM 22019</strain>
    </source>
</reference>
<keyword evidence="2" id="KW-0813">Transport</keyword>
<gene>
    <name evidence="9" type="ORF">J2Z63_000021</name>
</gene>
<evidence type="ECO:0000313" key="10">
    <source>
        <dbReference type="Proteomes" id="UP001236620"/>
    </source>
</evidence>
<evidence type="ECO:0000313" key="9">
    <source>
        <dbReference type="EMBL" id="MDQ0567400.1"/>
    </source>
</evidence>
<evidence type="ECO:0000256" key="4">
    <source>
        <dbReference type="ARBA" id="ARBA00022692"/>
    </source>
</evidence>
<name>A0ABU0ND78_9MOLU</name>
<proteinExistence type="predicted"/>
<dbReference type="Pfam" id="PF00528">
    <property type="entry name" value="BPD_transp_1"/>
    <property type="match status" value="1"/>
</dbReference>
<keyword evidence="10" id="KW-1185">Reference proteome</keyword>
<evidence type="ECO:0000256" key="2">
    <source>
        <dbReference type="ARBA" id="ARBA00022448"/>
    </source>
</evidence>
<comment type="subcellular location">
    <subcellularLocation>
        <location evidence="1">Cell membrane</location>
        <topology evidence="1">Multi-pass membrane protein</topology>
    </subcellularLocation>
</comment>
<organism evidence="9 10">
    <name type="scientific">Mycoplasma yeatsii</name>
    <dbReference type="NCBI Taxonomy" id="51365"/>
    <lineage>
        <taxon>Bacteria</taxon>
        <taxon>Bacillati</taxon>
        <taxon>Mycoplasmatota</taxon>
        <taxon>Mollicutes</taxon>
        <taxon>Mycoplasmataceae</taxon>
        <taxon>Mycoplasma</taxon>
    </lineage>
</organism>
<feature type="transmembrane region" description="Helical" evidence="7">
    <location>
        <begin position="68"/>
        <end position="92"/>
    </location>
</feature>
<feature type="transmembrane region" description="Helical" evidence="7">
    <location>
        <begin position="104"/>
        <end position="124"/>
    </location>
</feature>
<keyword evidence="6 7" id="KW-0472">Membrane</keyword>
<dbReference type="Gene3D" id="1.10.3720.10">
    <property type="entry name" value="MetI-like"/>
    <property type="match status" value="1"/>
</dbReference>
<evidence type="ECO:0000256" key="3">
    <source>
        <dbReference type="ARBA" id="ARBA00022475"/>
    </source>
</evidence>
<keyword evidence="3" id="KW-1003">Cell membrane</keyword>
<evidence type="ECO:0000259" key="8">
    <source>
        <dbReference type="Pfam" id="PF00528"/>
    </source>
</evidence>
<dbReference type="InterPro" id="IPR000515">
    <property type="entry name" value="MetI-like"/>
</dbReference>
<dbReference type="RefSeq" id="WP_042733376.1">
    <property type="nucleotide sequence ID" value="NZ_JAUSWP010000001.1"/>
</dbReference>
<feature type="transmembrane region" description="Helical" evidence="7">
    <location>
        <begin position="179"/>
        <end position="204"/>
    </location>
</feature>
<evidence type="ECO:0000256" key="6">
    <source>
        <dbReference type="ARBA" id="ARBA00023136"/>
    </source>
</evidence>
<accession>A0ABU0ND78</accession>
<protein>
    <submittedName>
        <fullName evidence="9">Multiple sugar transport system permease protein</fullName>
    </submittedName>
</protein>
<keyword evidence="9" id="KW-0762">Sugar transport</keyword>
<dbReference type="Proteomes" id="UP001236620">
    <property type="component" value="Unassembled WGS sequence"/>
</dbReference>
<feature type="domain" description="ABC transmembrane type-1" evidence="8">
    <location>
        <begin position="91"/>
        <end position="254"/>
    </location>
</feature>
<evidence type="ECO:0000256" key="7">
    <source>
        <dbReference type="SAM" id="Phobius"/>
    </source>
</evidence>
<feature type="transmembrane region" description="Helical" evidence="7">
    <location>
        <begin position="12"/>
        <end position="30"/>
    </location>
</feature>
<keyword evidence="5 7" id="KW-1133">Transmembrane helix</keyword>
<dbReference type="PANTHER" id="PTHR43744:SF12">
    <property type="entry name" value="ABC TRANSPORTER PERMEASE PROTEIN MG189-RELATED"/>
    <property type="match status" value="1"/>
</dbReference>
<dbReference type="SUPFAM" id="SSF161098">
    <property type="entry name" value="MetI-like"/>
    <property type="match status" value="1"/>
</dbReference>
<sequence>MIIKIIKELIKYLLIGILLVVVLFPLYYLLLQSLVSTSSIASNKTFIFIKEWEWSNFSEAFKSNIFPAIYQTLLFATILISFRLLVYSLAIAGLLKMNQKYQKIFLYFFLIISLIPEFSIYLSLKRVLIFIGFRDLMFSYITNSLFSFFNFTYMFNIAKSVYENKHKVMKNDNLKLHEKLFYVYLPKMKLGYLLLIIFSFVSVWNDYLWPRFLLTDGYTNISIWYLELGSSVEGNFTNLKAAGAVIALTIPLSIYAIFSKKIIRFN</sequence>
<dbReference type="PANTHER" id="PTHR43744">
    <property type="entry name" value="ABC TRANSPORTER PERMEASE PROTEIN MG189-RELATED-RELATED"/>
    <property type="match status" value="1"/>
</dbReference>
<dbReference type="InterPro" id="IPR035906">
    <property type="entry name" value="MetI-like_sf"/>
</dbReference>